<dbReference type="AlphaFoldDB" id="A0A6J5BYB9"/>
<gene>
    <name evidence="1" type="ORF">LMG27174_04817</name>
</gene>
<evidence type="ECO:0000313" key="2">
    <source>
        <dbReference type="Proteomes" id="UP000494205"/>
    </source>
</evidence>
<accession>A0A6J5BYB9</accession>
<evidence type="ECO:0000313" key="1">
    <source>
        <dbReference type="EMBL" id="CAB3719290.1"/>
    </source>
</evidence>
<organism evidence="1 2">
    <name type="scientific">Paraburkholderia rhynchosiae</name>
    <dbReference type="NCBI Taxonomy" id="487049"/>
    <lineage>
        <taxon>Bacteria</taxon>
        <taxon>Pseudomonadati</taxon>
        <taxon>Pseudomonadota</taxon>
        <taxon>Betaproteobacteria</taxon>
        <taxon>Burkholderiales</taxon>
        <taxon>Burkholderiaceae</taxon>
        <taxon>Paraburkholderia</taxon>
    </lineage>
</organism>
<name>A0A6J5BYB9_9BURK</name>
<reference evidence="1 2" key="1">
    <citation type="submission" date="2020-04" db="EMBL/GenBank/DDBJ databases">
        <authorList>
            <person name="De Canck E."/>
        </authorList>
    </citation>
    <scope>NUCLEOTIDE SEQUENCE [LARGE SCALE GENOMIC DNA]</scope>
    <source>
        <strain evidence="1 2">LMG 27174</strain>
    </source>
</reference>
<protein>
    <submittedName>
        <fullName evidence="1">Uncharacterized protein</fullName>
    </submittedName>
</protein>
<proteinExistence type="predicted"/>
<sequence length="66" mass="7357">MIERRVRIIAEAFHPAAGGVFRSASAAELAPQLRAYRGHRIYLFDGPHYVSTRLVQELLGLEQPPG</sequence>
<dbReference type="Proteomes" id="UP000494205">
    <property type="component" value="Unassembled WGS sequence"/>
</dbReference>
<dbReference type="EMBL" id="CADIJZ010000019">
    <property type="protein sequence ID" value="CAB3719290.1"/>
    <property type="molecule type" value="Genomic_DNA"/>
</dbReference>